<dbReference type="Pfam" id="PF20118">
    <property type="entry name" value="DUF6508"/>
    <property type="match status" value="1"/>
</dbReference>
<gene>
    <name evidence="1" type="ORF">IEN85_10825</name>
</gene>
<protein>
    <submittedName>
        <fullName evidence="1">Uncharacterized protein</fullName>
    </submittedName>
</protein>
<dbReference type="AlphaFoldDB" id="A0A927IFD6"/>
<organism evidence="1 2">
    <name type="scientific">Pelagicoccus enzymogenes</name>
    <dbReference type="NCBI Taxonomy" id="2773457"/>
    <lineage>
        <taxon>Bacteria</taxon>
        <taxon>Pseudomonadati</taxon>
        <taxon>Verrucomicrobiota</taxon>
        <taxon>Opitutia</taxon>
        <taxon>Puniceicoccales</taxon>
        <taxon>Pelagicoccaceae</taxon>
        <taxon>Pelagicoccus</taxon>
    </lineage>
</organism>
<proteinExistence type="predicted"/>
<keyword evidence="2" id="KW-1185">Reference proteome</keyword>
<dbReference type="RefSeq" id="WP_191617108.1">
    <property type="nucleotide sequence ID" value="NZ_JACYFG010000027.1"/>
</dbReference>
<dbReference type="EMBL" id="JACYFG010000027">
    <property type="protein sequence ID" value="MBD5779982.1"/>
    <property type="molecule type" value="Genomic_DNA"/>
</dbReference>
<accession>A0A927IFD6</accession>
<reference evidence="1" key="1">
    <citation type="submission" date="2020-09" db="EMBL/GenBank/DDBJ databases">
        <title>Pelagicoccus enzymogenes sp. nov. with an EPS production, isolated from marine sediment.</title>
        <authorList>
            <person name="Feng X."/>
        </authorList>
    </citation>
    <scope>NUCLEOTIDE SEQUENCE</scope>
    <source>
        <strain evidence="1">NFK12</strain>
    </source>
</reference>
<sequence>MMMGFFSSSPEKEIKKMIDALEPVAELSDDAIATWKGGIPIYDKSISKVFERKLSDFWIDQNYLENKKIIGEKKIEEFELDELKTAITAFWRMERFSYGAWASSIQEGFITKFRNRLIELKN</sequence>
<dbReference type="Proteomes" id="UP000622317">
    <property type="component" value="Unassembled WGS sequence"/>
</dbReference>
<evidence type="ECO:0000313" key="1">
    <source>
        <dbReference type="EMBL" id="MBD5779982.1"/>
    </source>
</evidence>
<name>A0A927IFD6_9BACT</name>
<dbReference type="InterPro" id="IPR045425">
    <property type="entry name" value="DUF6508"/>
</dbReference>
<evidence type="ECO:0000313" key="2">
    <source>
        <dbReference type="Proteomes" id="UP000622317"/>
    </source>
</evidence>
<comment type="caution">
    <text evidence="1">The sequence shown here is derived from an EMBL/GenBank/DDBJ whole genome shotgun (WGS) entry which is preliminary data.</text>
</comment>